<dbReference type="AlphaFoldDB" id="A0AAV7M259"/>
<gene>
    <name evidence="1" type="ORF">NDU88_002025</name>
</gene>
<organism evidence="1 2">
    <name type="scientific">Pleurodeles waltl</name>
    <name type="common">Iberian ribbed newt</name>
    <dbReference type="NCBI Taxonomy" id="8319"/>
    <lineage>
        <taxon>Eukaryota</taxon>
        <taxon>Metazoa</taxon>
        <taxon>Chordata</taxon>
        <taxon>Craniata</taxon>
        <taxon>Vertebrata</taxon>
        <taxon>Euteleostomi</taxon>
        <taxon>Amphibia</taxon>
        <taxon>Batrachia</taxon>
        <taxon>Caudata</taxon>
        <taxon>Salamandroidea</taxon>
        <taxon>Salamandridae</taxon>
        <taxon>Pleurodelinae</taxon>
        <taxon>Pleurodeles</taxon>
    </lineage>
</organism>
<evidence type="ECO:0000313" key="1">
    <source>
        <dbReference type="EMBL" id="KAJ1096895.1"/>
    </source>
</evidence>
<accession>A0AAV7M259</accession>
<reference evidence="1" key="1">
    <citation type="journal article" date="2022" name="bioRxiv">
        <title>Sequencing and chromosome-scale assembly of the giantPleurodeles waltlgenome.</title>
        <authorList>
            <person name="Brown T."/>
            <person name="Elewa A."/>
            <person name="Iarovenko S."/>
            <person name="Subramanian E."/>
            <person name="Araus A.J."/>
            <person name="Petzold A."/>
            <person name="Susuki M."/>
            <person name="Suzuki K.-i.T."/>
            <person name="Hayashi T."/>
            <person name="Toyoda A."/>
            <person name="Oliveira C."/>
            <person name="Osipova E."/>
            <person name="Leigh N.D."/>
            <person name="Simon A."/>
            <person name="Yun M.H."/>
        </authorList>
    </citation>
    <scope>NUCLEOTIDE SEQUENCE</scope>
    <source>
        <strain evidence="1">20211129_DDA</strain>
        <tissue evidence="1">Liver</tissue>
    </source>
</reference>
<keyword evidence="2" id="KW-1185">Reference proteome</keyword>
<sequence>MESLLLLGRDPRKGLEHLLKQCQDQLLDVLGHIAKILDMVEEAYLNDMPVDLELLSGRSQKAAMLLGNDNAGLLTERRKVKTEYYNDQKLNPVYFSEIDLI</sequence>
<proteinExistence type="predicted"/>
<name>A0AAV7M259_PLEWA</name>
<dbReference type="Proteomes" id="UP001066276">
    <property type="component" value="Chromosome 10"/>
</dbReference>
<dbReference type="EMBL" id="JANPWB010000014">
    <property type="protein sequence ID" value="KAJ1096895.1"/>
    <property type="molecule type" value="Genomic_DNA"/>
</dbReference>
<evidence type="ECO:0000313" key="2">
    <source>
        <dbReference type="Proteomes" id="UP001066276"/>
    </source>
</evidence>
<comment type="caution">
    <text evidence="1">The sequence shown here is derived from an EMBL/GenBank/DDBJ whole genome shotgun (WGS) entry which is preliminary data.</text>
</comment>
<protein>
    <submittedName>
        <fullName evidence="1">Uncharacterized protein</fullName>
    </submittedName>
</protein>